<feature type="region of interest" description="Disordered" evidence="1">
    <location>
        <begin position="160"/>
        <end position="276"/>
    </location>
</feature>
<dbReference type="OrthoDB" id="3552116at2759"/>
<accession>A0A2J6TVU9</accession>
<dbReference type="AlphaFoldDB" id="A0A2J6TVU9"/>
<feature type="compositionally biased region" description="Polar residues" evidence="1">
    <location>
        <begin position="230"/>
        <end position="249"/>
    </location>
</feature>
<gene>
    <name evidence="2" type="ORF">K444DRAFT_689560</name>
</gene>
<evidence type="ECO:0000313" key="3">
    <source>
        <dbReference type="Proteomes" id="UP000235371"/>
    </source>
</evidence>
<evidence type="ECO:0000313" key="2">
    <source>
        <dbReference type="EMBL" id="PMD67078.1"/>
    </source>
</evidence>
<dbReference type="GeneID" id="36595822"/>
<dbReference type="InParanoid" id="A0A2J6TVU9"/>
<dbReference type="Proteomes" id="UP000235371">
    <property type="component" value="Unassembled WGS sequence"/>
</dbReference>
<reference evidence="2 3" key="1">
    <citation type="submission" date="2016-04" db="EMBL/GenBank/DDBJ databases">
        <title>A degradative enzymes factory behind the ericoid mycorrhizal symbiosis.</title>
        <authorList>
            <consortium name="DOE Joint Genome Institute"/>
            <person name="Martino E."/>
            <person name="Morin E."/>
            <person name="Grelet G."/>
            <person name="Kuo A."/>
            <person name="Kohler A."/>
            <person name="Daghino S."/>
            <person name="Barry K."/>
            <person name="Choi C."/>
            <person name="Cichocki N."/>
            <person name="Clum A."/>
            <person name="Copeland A."/>
            <person name="Hainaut M."/>
            <person name="Haridas S."/>
            <person name="Labutti K."/>
            <person name="Lindquist E."/>
            <person name="Lipzen A."/>
            <person name="Khouja H.-R."/>
            <person name="Murat C."/>
            <person name="Ohm R."/>
            <person name="Olson A."/>
            <person name="Spatafora J."/>
            <person name="Veneault-Fourrey C."/>
            <person name="Henrissat B."/>
            <person name="Grigoriev I."/>
            <person name="Martin F."/>
            <person name="Perotto S."/>
        </authorList>
    </citation>
    <scope>NUCLEOTIDE SEQUENCE [LARGE SCALE GENOMIC DNA]</scope>
    <source>
        <strain evidence="2 3">E</strain>
    </source>
</reference>
<feature type="compositionally biased region" description="Basic and acidic residues" evidence="1">
    <location>
        <begin position="250"/>
        <end position="264"/>
    </location>
</feature>
<keyword evidence="3" id="KW-1185">Reference proteome</keyword>
<proteinExistence type="predicted"/>
<name>A0A2J6TVU9_9HELO</name>
<evidence type="ECO:0000256" key="1">
    <source>
        <dbReference type="SAM" id="MobiDB-lite"/>
    </source>
</evidence>
<protein>
    <submittedName>
        <fullName evidence="2">Uncharacterized protein</fullName>
    </submittedName>
</protein>
<sequence>MARPGSGLFAGYDLESYSSLRKLAIALQYWIHGGRNYSGAELGHLTKLQQGAVEMLGQRMANNPLLTQIIMRFLQAPRPGGRYQSPVLLAAGRDLRDYAVPGSAEPRAAAYQDATIAWQKRSPLQPPDVHTLANHAALYEQTQRVIAYEEIMQTRGVVIDDYPTDEGEDGGGSAEGEVGDKKSKKSYLAEVSSHYAIPSQPSQQDEPSEEERPRKRVSMTMKQIMAEAASQGSRTYIPPATQTSPSGSRRSTDRPQPVDEEMKKMGRSTKATSGRANRKRILHPWLQSEKETVLGLIQEQLENHGYLGWDAVANSYNKMMAGVTQCPGEKLATSGRWRSGLLREVRVAPVRNEKALFLSSDRWKEYHALLAAYPLTVDADKNIDEKGEIIQEAVADSEYGDEEITRPNIQPRAYPSEAKIFFPLDRKRENSYRPVEDGSTSGFDFQFSKYYHGLCGTGFTFWIAEQHLLQNIPVMFFWVGYQQFRGCIKLSARFEFWAILIFRILAKPSGCRVALDGRGLYSIPGLSEFGSTYQPQHLYRQAAQQWDVIERGCYPGRNDTRTRMTAVHGTQDLAVLYSLLGMKLTQWSNVLDVSFTKNMASTPGQTPELDRDGLWGWIKAPWLLCPEIWAYFPLSRGNCAQILRHYVVTTAGICFAALGYWE</sequence>
<dbReference type="RefSeq" id="XP_024743982.1">
    <property type="nucleotide sequence ID" value="XM_024887746.1"/>
</dbReference>
<dbReference type="EMBL" id="KZ613740">
    <property type="protein sequence ID" value="PMD67078.1"/>
    <property type="molecule type" value="Genomic_DNA"/>
</dbReference>
<organism evidence="2 3">
    <name type="scientific">Hyaloscypha bicolor E</name>
    <dbReference type="NCBI Taxonomy" id="1095630"/>
    <lineage>
        <taxon>Eukaryota</taxon>
        <taxon>Fungi</taxon>
        <taxon>Dikarya</taxon>
        <taxon>Ascomycota</taxon>
        <taxon>Pezizomycotina</taxon>
        <taxon>Leotiomycetes</taxon>
        <taxon>Helotiales</taxon>
        <taxon>Hyaloscyphaceae</taxon>
        <taxon>Hyaloscypha</taxon>
        <taxon>Hyaloscypha bicolor</taxon>
    </lineage>
</organism>